<name>A0AAE1Y8W9_9LAMI</name>
<protein>
    <submittedName>
        <fullName evidence="2">Uncharacterized protein</fullName>
    </submittedName>
</protein>
<feature type="region of interest" description="Disordered" evidence="1">
    <location>
        <begin position="54"/>
        <end position="162"/>
    </location>
</feature>
<dbReference type="AlphaFoldDB" id="A0AAE1Y8W9"/>
<evidence type="ECO:0000313" key="2">
    <source>
        <dbReference type="EMBL" id="KAK4425502.1"/>
    </source>
</evidence>
<reference evidence="2" key="2">
    <citation type="journal article" date="2024" name="Plant">
        <title>Genomic evolution and insights into agronomic trait innovations of Sesamum species.</title>
        <authorList>
            <person name="Miao H."/>
            <person name="Wang L."/>
            <person name="Qu L."/>
            <person name="Liu H."/>
            <person name="Sun Y."/>
            <person name="Le M."/>
            <person name="Wang Q."/>
            <person name="Wei S."/>
            <person name="Zheng Y."/>
            <person name="Lin W."/>
            <person name="Duan Y."/>
            <person name="Cao H."/>
            <person name="Xiong S."/>
            <person name="Wang X."/>
            <person name="Wei L."/>
            <person name="Li C."/>
            <person name="Ma Q."/>
            <person name="Ju M."/>
            <person name="Zhao R."/>
            <person name="Li G."/>
            <person name="Mu C."/>
            <person name="Tian Q."/>
            <person name="Mei H."/>
            <person name="Zhang T."/>
            <person name="Gao T."/>
            <person name="Zhang H."/>
        </authorList>
    </citation>
    <scope>NUCLEOTIDE SEQUENCE</scope>
    <source>
        <strain evidence="2">3651</strain>
    </source>
</reference>
<gene>
    <name evidence="2" type="ORF">Salat_1744200</name>
</gene>
<dbReference type="Proteomes" id="UP001293254">
    <property type="component" value="Unassembled WGS sequence"/>
</dbReference>
<sequence length="162" mass="17902">MEYIESVVFSLIESVKNGEEAISALILWFRWQQDIDISVIPQPLPPFDLVDEKYVRHGPPSLSDTPDASPPPSNAPEVADTLDTAPDSPLPSYDADVGSYDASGDAADTLDVVPNGPAPSHHLDTGSYDTPTRVLRRSRRQKIPVNRYSPSAKPLRRRRRRG</sequence>
<reference evidence="2" key="1">
    <citation type="submission" date="2020-06" db="EMBL/GenBank/DDBJ databases">
        <authorList>
            <person name="Li T."/>
            <person name="Hu X."/>
            <person name="Zhang T."/>
            <person name="Song X."/>
            <person name="Zhang H."/>
            <person name="Dai N."/>
            <person name="Sheng W."/>
            <person name="Hou X."/>
            <person name="Wei L."/>
        </authorList>
    </citation>
    <scope>NUCLEOTIDE SEQUENCE</scope>
    <source>
        <strain evidence="2">3651</strain>
        <tissue evidence="2">Leaf</tissue>
    </source>
</reference>
<comment type="caution">
    <text evidence="2">The sequence shown here is derived from an EMBL/GenBank/DDBJ whole genome shotgun (WGS) entry which is preliminary data.</text>
</comment>
<evidence type="ECO:0000256" key="1">
    <source>
        <dbReference type="SAM" id="MobiDB-lite"/>
    </source>
</evidence>
<accession>A0AAE1Y8W9</accession>
<organism evidence="2 3">
    <name type="scientific">Sesamum alatum</name>
    <dbReference type="NCBI Taxonomy" id="300844"/>
    <lineage>
        <taxon>Eukaryota</taxon>
        <taxon>Viridiplantae</taxon>
        <taxon>Streptophyta</taxon>
        <taxon>Embryophyta</taxon>
        <taxon>Tracheophyta</taxon>
        <taxon>Spermatophyta</taxon>
        <taxon>Magnoliopsida</taxon>
        <taxon>eudicotyledons</taxon>
        <taxon>Gunneridae</taxon>
        <taxon>Pentapetalae</taxon>
        <taxon>asterids</taxon>
        <taxon>lamiids</taxon>
        <taxon>Lamiales</taxon>
        <taxon>Pedaliaceae</taxon>
        <taxon>Sesamum</taxon>
    </lineage>
</organism>
<keyword evidence="3" id="KW-1185">Reference proteome</keyword>
<evidence type="ECO:0000313" key="3">
    <source>
        <dbReference type="Proteomes" id="UP001293254"/>
    </source>
</evidence>
<dbReference type="EMBL" id="JACGWO010000006">
    <property type="protein sequence ID" value="KAK4425502.1"/>
    <property type="molecule type" value="Genomic_DNA"/>
</dbReference>
<proteinExistence type="predicted"/>